<accession>A0A9D4GJV7</accession>
<organism evidence="1 2">
    <name type="scientific">Dreissena polymorpha</name>
    <name type="common">Zebra mussel</name>
    <name type="synonym">Mytilus polymorpha</name>
    <dbReference type="NCBI Taxonomy" id="45954"/>
    <lineage>
        <taxon>Eukaryota</taxon>
        <taxon>Metazoa</taxon>
        <taxon>Spiralia</taxon>
        <taxon>Lophotrochozoa</taxon>
        <taxon>Mollusca</taxon>
        <taxon>Bivalvia</taxon>
        <taxon>Autobranchia</taxon>
        <taxon>Heteroconchia</taxon>
        <taxon>Euheterodonta</taxon>
        <taxon>Imparidentia</taxon>
        <taxon>Neoheterodontei</taxon>
        <taxon>Myida</taxon>
        <taxon>Dreissenoidea</taxon>
        <taxon>Dreissenidae</taxon>
        <taxon>Dreissena</taxon>
    </lineage>
</organism>
<gene>
    <name evidence="1" type="ORF">DPMN_118270</name>
</gene>
<name>A0A9D4GJV7_DREPO</name>
<reference evidence="1" key="2">
    <citation type="submission" date="2020-11" db="EMBL/GenBank/DDBJ databases">
        <authorList>
            <person name="McCartney M.A."/>
            <person name="Auch B."/>
            <person name="Kono T."/>
            <person name="Mallez S."/>
            <person name="Becker A."/>
            <person name="Gohl D.M."/>
            <person name="Silverstein K.A.T."/>
            <person name="Koren S."/>
            <person name="Bechman K.B."/>
            <person name="Herman A."/>
            <person name="Abrahante J.E."/>
            <person name="Garbe J."/>
        </authorList>
    </citation>
    <scope>NUCLEOTIDE SEQUENCE</scope>
    <source>
        <strain evidence="1">Duluth1</strain>
        <tissue evidence="1">Whole animal</tissue>
    </source>
</reference>
<comment type="caution">
    <text evidence="1">The sequence shown here is derived from an EMBL/GenBank/DDBJ whole genome shotgun (WGS) entry which is preliminary data.</text>
</comment>
<evidence type="ECO:0000313" key="1">
    <source>
        <dbReference type="EMBL" id="KAH3816749.1"/>
    </source>
</evidence>
<protein>
    <submittedName>
        <fullName evidence="1">Uncharacterized protein</fullName>
    </submittedName>
</protein>
<proteinExistence type="predicted"/>
<dbReference type="EMBL" id="JAIWYP010000005">
    <property type="protein sequence ID" value="KAH3816749.1"/>
    <property type="molecule type" value="Genomic_DNA"/>
</dbReference>
<sequence>MVGVKESEKKDIKVAGIVKFLGLPVANEPKKQPLKKVKVVNLRELAAKAVLKYTKEELNVIIAEYKWPYEYDVWKDPID</sequence>
<keyword evidence="2" id="KW-1185">Reference proteome</keyword>
<evidence type="ECO:0000313" key="2">
    <source>
        <dbReference type="Proteomes" id="UP000828390"/>
    </source>
</evidence>
<reference evidence="1" key="1">
    <citation type="journal article" date="2019" name="bioRxiv">
        <title>The Genome of the Zebra Mussel, Dreissena polymorpha: A Resource for Invasive Species Research.</title>
        <authorList>
            <person name="McCartney M.A."/>
            <person name="Auch B."/>
            <person name="Kono T."/>
            <person name="Mallez S."/>
            <person name="Zhang Y."/>
            <person name="Obille A."/>
            <person name="Becker A."/>
            <person name="Abrahante J.E."/>
            <person name="Garbe J."/>
            <person name="Badalamenti J.P."/>
            <person name="Herman A."/>
            <person name="Mangelson H."/>
            <person name="Liachko I."/>
            <person name="Sullivan S."/>
            <person name="Sone E.D."/>
            <person name="Koren S."/>
            <person name="Silverstein K.A.T."/>
            <person name="Beckman K.B."/>
            <person name="Gohl D.M."/>
        </authorList>
    </citation>
    <scope>NUCLEOTIDE SEQUENCE</scope>
    <source>
        <strain evidence="1">Duluth1</strain>
        <tissue evidence="1">Whole animal</tissue>
    </source>
</reference>
<dbReference type="AlphaFoldDB" id="A0A9D4GJV7"/>
<dbReference type="Proteomes" id="UP000828390">
    <property type="component" value="Unassembled WGS sequence"/>
</dbReference>